<dbReference type="Proteomes" id="UP000784294">
    <property type="component" value="Unassembled WGS sequence"/>
</dbReference>
<dbReference type="OrthoDB" id="6120850at2759"/>
<evidence type="ECO:0008006" key="3">
    <source>
        <dbReference type="Google" id="ProtNLM"/>
    </source>
</evidence>
<organism evidence="1 2">
    <name type="scientific">Protopolystoma xenopodis</name>
    <dbReference type="NCBI Taxonomy" id="117903"/>
    <lineage>
        <taxon>Eukaryota</taxon>
        <taxon>Metazoa</taxon>
        <taxon>Spiralia</taxon>
        <taxon>Lophotrochozoa</taxon>
        <taxon>Platyhelminthes</taxon>
        <taxon>Monogenea</taxon>
        <taxon>Polyopisthocotylea</taxon>
        <taxon>Polystomatidea</taxon>
        <taxon>Polystomatidae</taxon>
        <taxon>Protopolystoma</taxon>
    </lineage>
</organism>
<sequence length="65" mass="7232">MLGVRKHAMVVRLDPSGRIVESLHDTSGHIFSLSEASEHDGYLYLASYVNQFVARIPLTSLSDDE</sequence>
<evidence type="ECO:0000313" key="1">
    <source>
        <dbReference type="EMBL" id="VEL18955.1"/>
    </source>
</evidence>
<gene>
    <name evidence="1" type="ORF">PXEA_LOCUS12395</name>
</gene>
<name>A0A3S5BUG9_9PLAT</name>
<evidence type="ECO:0000313" key="2">
    <source>
        <dbReference type="Proteomes" id="UP000784294"/>
    </source>
</evidence>
<reference evidence="1" key="1">
    <citation type="submission" date="2018-11" db="EMBL/GenBank/DDBJ databases">
        <authorList>
            <consortium name="Pathogen Informatics"/>
        </authorList>
    </citation>
    <scope>NUCLEOTIDE SEQUENCE</scope>
</reference>
<accession>A0A3S5BUG9</accession>
<keyword evidence="2" id="KW-1185">Reference proteome</keyword>
<comment type="caution">
    <text evidence="1">The sequence shown here is derived from an EMBL/GenBank/DDBJ whole genome shotgun (WGS) entry which is preliminary data.</text>
</comment>
<proteinExistence type="predicted"/>
<protein>
    <recommendedName>
        <fullName evidence="3">Strictosidine synthase conserved region domain-containing protein</fullName>
    </recommendedName>
</protein>
<dbReference type="EMBL" id="CAAALY010039459">
    <property type="protein sequence ID" value="VEL18955.1"/>
    <property type="molecule type" value="Genomic_DNA"/>
</dbReference>
<dbReference type="AlphaFoldDB" id="A0A3S5BUG9"/>
<dbReference type="SUPFAM" id="SSF63829">
    <property type="entry name" value="Calcium-dependent phosphotriesterase"/>
    <property type="match status" value="1"/>
</dbReference>